<dbReference type="PANTHER" id="PTHR35120">
    <property type="entry name" value="HISTONE ACETYLTRANSFERASE KAT6B-LIKE"/>
    <property type="match status" value="1"/>
</dbReference>
<evidence type="ECO:0000313" key="3">
    <source>
        <dbReference type="EMBL" id="KAF9589314.1"/>
    </source>
</evidence>
<dbReference type="PANTHER" id="PTHR35120:SF2">
    <property type="entry name" value="AMINOTRANSFERASE-LIKE PLANT MOBILE DOMAIN-CONTAINING PROTEIN"/>
    <property type="match status" value="1"/>
</dbReference>
<keyword evidence="4" id="KW-1185">Reference proteome</keyword>
<reference evidence="3 4" key="1">
    <citation type="submission" date="2020-10" db="EMBL/GenBank/DDBJ databases">
        <title>The Coptis chinensis genome and diversification of protoberbering-type alkaloids.</title>
        <authorList>
            <person name="Wang B."/>
            <person name="Shu S."/>
            <person name="Song C."/>
            <person name="Liu Y."/>
        </authorList>
    </citation>
    <scope>NUCLEOTIDE SEQUENCE [LARGE SCALE GENOMIC DNA]</scope>
    <source>
        <strain evidence="3">HL-2020</strain>
        <tissue evidence="3">Leaf</tissue>
    </source>
</reference>
<feature type="region of interest" description="Disordered" evidence="2">
    <location>
        <begin position="1"/>
        <end position="56"/>
    </location>
</feature>
<evidence type="ECO:0000313" key="4">
    <source>
        <dbReference type="Proteomes" id="UP000631114"/>
    </source>
</evidence>
<dbReference type="OrthoDB" id="1935530at2759"/>
<organism evidence="3 4">
    <name type="scientific">Coptis chinensis</name>
    <dbReference type="NCBI Taxonomy" id="261450"/>
    <lineage>
        <taxon>Eukaryota</taxon>
        <taxon>Viridiplantae</taxon>
        <taxon>Streptophyta</taxon>
        <taxon>Embryophyta</taxon>
        <taxon>Tracheophyta</taxon>
        <taxon>Spermatophyta</taxon>
        <taxon>Magnoliopsida</taxon>
        <taxon>Ranunculales</taxon>
        <taxon>Ranunculaceae</taxon>
        <taxon>Coptidoideae</taxon>
        <taxon>Coptis</taxon>
    </lineage>
</organism>
<feature type="compositionally biased region" description="Polar residues" evidence="2">
    <location>
        <begin position="36"/>
        <end position="56"/>
    </location>
</feature>
<dbReference type="AlphaFoldDB" id="A0A835LEW8"/>
<feature type="coiled-coil region" evidence="1">
    <location>
        <begin position="659"/>
        <end position="721"/>
    </location>
</feature>
<sequence length="828" mass="96237">MPKKKKSSRKPPTPRTRLSQSPNPNNSMPNSEPFRNPNSISITDPNQVPTQNPISIEQNNVPNIDIFQNPITNQPKADVLLQYERRVKSPSPTPISIEENEDKAEMPISIEDEKNQEEVFIENEMAQEVENVQNVENDEKDGNFGGEFVVEETEGEEEKEMEQEEQGEEEGINFYSPLSVTNVEEHNNVVFGLMLDNNNNVPIIAPNVTTRKNTKRKRAMNCKQRAAFEKRLSIVKQNFKPIPFVPEKKLEFWKHEEILKRLGLWDFVNMEFDKEIRSDLLELLIANYNRSSHFSTVNDFRIKLSRADLGRALKLPGKKEKSISLETSDFEPERVSEESRFFIEELLSNWILLHDEPWIVPKEIKSFTELIRNGQLQKVDWAGLIWYMVDKELQAQEGGECYYASHIQCLMKSQREELFKEPPRLQVPVVEEDDAVDLKMGSAEDCQHQELEKQQIELSLGQNMNVDEQQYREEDSMDYQECKQEPGSPAPWFLNEKGHMTDHCLRRCNLNEVQKLESQDVMKEEEEGQDFDPQSKGTAIGDFSSTDLLQAIGTTNITYSPSFHLPDHSSGFFPSRIDTHMDPGGTSLFDNAYKRELSHDNVAGHSLNDHQKRMRTDVPVQDFYLYMQQISTLVGKAQACYQEKEQACLNAGMNEGIVLSELQQQNEDLSYNLQKTRYELQTRESDNDKLEHELVMMSSLLEGYRRALKETRRVFAEYRERNPEPEEPLYMDVSGSGGIVLSTREFERQRFEQEEQEKMQRCLSDQMIKPMESDWLEKFGIKQFEFNCQEQFDSFVEHVNCLDKKLIEFEENVKHLKEISAKGKIEET</sequence>
<proteinExistence type="predicted"/>
<protein>
    <submittedName>
        <fullName evidence="3">Uncharacterized protein</fullName>
    </submittedName>
</protein>
<dbReference type="EMBL" id="JADFTS010000009">
    <property type="protein sequence ID" value="KAF9589314.1"/>
    <property type="molecule type" value="Genomic_DNA"/>
</dbReference>
<dbReference type="Proteomes" id="UP000631114">
    <property type="component" value="Unassembled WGS sequence"/>
</dbReference>
<keyword evidence="1" id="KW-0175">Coiled coil</keyword>
<name>A0A835LEW8_9MAGN</name>
<evidence type="ECO:0000256" key="1">
    <source>
        <dbReference type="SAM" id="Coils"/>
    </source>
</evidence>
<comment type="caution">
    <text evidence="3">The sequence shown here is derived from an EMBL/GenBank/DDBJ whole genome shotgun (WGS) entry which is preliminary data.</text>
</comment>
<accession>A0A835LEW8</accession>
<feature type="region of interest" description="Disordered" evidence="2">
    <location>
        <begin position="151"/>
        <end position="170"/>
    </location>
</feature>
<feature type="compositionally biased region" description="Low complexity" evidence="2">
    <location>
        <begin position="15"/>
        <end position="33"/>
    </location>
</feature>
<evidence type="ECO:0000256" key="2">
    <source>
        <dbReference type="SAM" id="MobiDB-lite"/>
    </source>
</evidence>
<gene>
    <name evidence="3" type="ORF">IFM89_022641</name>
</gene>